<protein>
    <recommendedName>
        <fullName evidence="6">EML-like second beta-propeller domain-containing protein</fullName>
    </recommendedName>
</protein>
<feature type="compositionally biased region" description="Basic and acidic residues" evidence="5">
    <location>
        <begin position="1153"/>
        <end position="1165"/>
    </location>
</feature>
<evidence type="ECO:0000313" key="7">
    <source>
        <dbReference type="EMBL" id="KAK5873095.1"/>
    </source>
</evidence>
<reference evidence="7 8" key="1">
    <citation type="journal article" date="2023" name="Genes (Basel)">
        <title>Chromosome-Level Genome Assembly and Circadian Gene Repertoire of the Patagonia Blennie Eleginops maclovinus-The Closest Ancestral Proxy of Antarctic Cryonotothenioids.</title>
        <authorList>
            <person name="Cheng C.C."/>
            <person name="Rivera-Colon A.G."/>
            <person name="Minhas B.F."/>
            <person name="Wilson L."/>
            <person name="Rayamajhi N."/>
            <person name="Vargas-Chacoff L."/>
            <person name="Catchen J.M."/>
        </authorList>
    </citation>
    <scope>NUCLEOTIDE SEQUENCE [LARGE SCALE GENOMIC DNA]</scope>
    <source>
        <strain evidence="7">JMC-PN-2008</strain>
    </source>
</reference>
<feature type="coiled-coil region" evidence="4">
    <location>
        <begin position="720"/>
        <end position="747"/>
    </location>
</feature>
<keyword evidence="8" id="KW-1185">Reference proteome</keyword>
<evidence type="ECO:0000256" key="5">
    <source>
        <dbReference type="SAM" id="MobiDB-lite"/>
    </source>
</evidence>
<dbReference type="Gene3D" id="2.130.10.10">
    <property type="entry name" value="YVTN repeat-like/Quinoprotein amine dehydrogenase"/>
    <property type="match status" value="2"/>
</dbReference>
<dbReference type="EMBL" id="JAUZQC010000004">
    <property type="protein sequence ID" value="KAK5873095.1"/>
    <property type="molecule type" value="Genomic_DNA"/>
</dbReference>
<organism evidence="7 8">
    <name type="scientific">Eleginops maclovinus</name>
    <name type="common">Patagonian blennie</name>
    <name type="synonym">Eleginus maclovinus</name>
    <dbReference type="NCBI Taxonomy" id="56733"/>
    <lineage>
        <taxon>Eukaryota</taxon>
        <taxon>Metazoa</taxon>
        <taxon>Chordata</taxon>
        <taxon>Craniata</taxon>
        <taxon>Vertebrata</taxon>
        <taxon>Euteleostomi</taxon>
        <taxon>Actinopterygii</taxon>
        <taxon>Neopterygii</taxon>
        <taxon>Teleostei</taxon>
        <taxon>Neoteleostei</taxon>
        <taxon>Acanthomorphata</taxon>
        <taxon>Eupercaria</taxon>
        <taxon>Perciformes</taxon>
        <taxon>Notothenioidei</taxon>
        <taxon>Eleginopidae</taxon>
        <taxon>Eleginops</taxon>
    </lineage>
</organism>
<dbReference type="PANTHER" id="PTHR32215">
    <property type="entry name" value="CILIA- AND FLAGELLA-ASSOCIATED PROTEIN 57"/>
    <property type="match status" value="1"/>
</dbReference>
<feature type="region of interest" description="Disordered" evidence="5">
    <location>
        <begin position="1139"/>
        <end position="1165"/>
    </location>
</feature>
<feature type="repeat" description="WD" evidence="3">
    <location>
        <begin position="613"/>
        <end position="646"/>
    </location>
</feature>
<dbReference type="PROSITE" id="PS50294">
    <property type="entry name" value="WD_REPEATS_REGION"/>
    <property type="match status" value="1"/>
</dbReference>
<dbReference type="InterPro" id="IPR015943">
    <property type="entry name" value="WD40/YVTN_repeat-like_dom_sf"/>
</dbReference>
<keyword evidence="4" id="KW-0175">Coiled coil</keyword>
<feature type="repeat" description="WD" evidence="3">
    <location>
        <begin position="487"/>
        <end position="528"/>
    </location>
</feature>
<evidence type="ECO:0000313" key="8">
    <source>
        <dbReference type="Proteomes" id="UP001346869"/>
    </source>
</evidence>
<dbReference type="InterPro" id="IPR001680">
    <property type="entry name" value="WD40_rpt"/>
</dbReference>
<dbReference type="InterPro" id="IPR055442">
    <property type="entry name" value="Beta-prop_EML-like_2nd"/>
</dbReference>
<sequence length="1165" mass="133307">MSSVVAQPLFSFGLRAGVRNSVCFCDEHTVVFPCGNSCVCYNTFRRAQRFIPGSEKSQGMHALAISPNRRYLALSECGERATITVFDLQHEQGRKRKVLTAGELPVEEFVCMAFSHDSKYLIGQTGGPEWTLIFWLWEKQKVLATVKTSTSSNPVTQVSFNPHNNTQLCVSGAGVFKPFRYSEGALKQSSFPKVEAIHFLCHTWVTEERVIAGTDSGRLLVFESGDLRREINTAVQETDSNSLLRQVAMKKMKDAEVAEGLSVPRITAILSYSKGFACSYGAGTVCLFEKTEEDGYRRSRDIRIPANPDSSELSPAESQLIDTICMSPAEETLVISTDRGQLYSFSLSSPDINKEELHFEFLTQSFHSKSITGLSVCIRKPLAATSSLDHSVRIWNYETKVLELYKEFQEEALSVALHPTGLFILVGFSDKLRLMNLLIDDIRTFKEFTVRGCRECAFSHGGHMFAAVNGNVIHIYSVTSFQNILNLKGHNGKVRGIEWSLDDSRLVSCGMDGAVYEWNAQTGKRESESVLKSCSYTDVSFSSDGKTLLAVGTDLTLKEIQDCQVLREVPADEVAHTTVAVSHSGRVVFTGTPSGTIRAVKYPLPLQKEWITYQAHCGPITKMVMTWDDQFLLTAAEDGCLLMWKVTDKEGRGLKSNRQIIQTEEILVTKSDLEEKTQIMLELKLRLEELQMENEYQLRLKDMNYNEKMKELSDAFTQQIDSLKAVQQALKTEMEKQQREHQQSSAEIAVRHSEELKELEVSYSQKLITEHERFQDLVHKNERMQEDYEKQLKAAEESKVQTVEELRQICEAKLEEKTQILMQCQEDAQQQVREFKEIVRQVEEDEERKIHDIQVKYEKKLHTAKETNTSLKGETCLMTQKFYSLQRQIDERCSDINKLKQERQRLLGLIRSLESDIEDLKRTISGHERTNHDKDNTICSLKKKNQELEKLKFVLDFQLNEMKYQTEPQQEDINEKKERIHQLQEELVQIDKSNTHLKLSVSELRLKLRSRDKEMHKETQKVKDLDTHLQRLKSDLHNCVGFIQDPRRLKESVQAIYARYVADGVEISGVEEEIQRAFCRQRDRLEKTVNGLRARLARSAEQHEQVYVKIMKENVGLITEINDLRKELLLQRTQVKDYKSQLSALKKSNRSRPSSEEGPKKGVSA</sequence>
<evidence type="ECO:0000256" key="2">
    <source>
        <dbReference type="ARBA" id="ARBA00022737"/>
    </source>
</evidence>
<reference evidence="7 8" key="2">
    <citation type="journal article" date="2023" name="Mol. Biol. Evol.">
        <title>Genomics of Secondarily Temperate Adaptation in the Only Non-Antarctic Icefish.</title>
        <authorList>
            <person name="Rivera-Colon A.G."/>
            <person name="Rayamajhi N."/>
            <person name="Minhas B.F."/>
            <person name="Madrigal G."/>
            <person name="Bilyk K.T."/>
            <person name="Yoon V."/>
            <person name="Hune M."/>
            <person name="Gregory S."/>
            <person name="Cheng C.H.C."/>
            <person name="Catchen J.M."/>
        </authorList>
    </citation>
    <scope>NUCLEOTIDE SEQUENCE [LARGE SCALE GENOMIC DNA]</scope>
    <source>
        <strain evidence="7">JMC-PN-2008</strain>
    </source>
</reference>
<dbReference type="SMART" id="SM00320">
    <property type="entry name" value="WD40"/>
    <property type="match status" value="8"/>
</dbReference>
<dbReference type="Pfam" id="PF23414">
    <property type="entry name" value="Beta-prop_EML_2"/>
    <property type="match status" value="1"/>
</dbReference>
<feature type="domain" description="EML-like second beta-propeller" evidence="6">
    <location>
        <begin position="372"/>
        <end position="646"/>
    </location>
</feature>
<dbReference type="Gene3D" id="1.10.287.1490">
    <property type="match status" value="1"/>
</dbReference>
<accession>A0AAN7Y2V5</accession>
<dbReference type="SUPFAM" id="SSF50978">
    <property type="entry name" value="WD40 repeat-like"/>
    <property type="match status" value="2"/>
</dbReference>
<name>A0AAN7Y2V5_ELEMC</name>
<dbReference type="PANTHER" id="PTHR32215:SF0">
    <property type="entry name" value="CILIA- AND FLAGELLA-ASSOCIATED PROTEIN 57"/>
    <property type="match status" value="1"/>
</dbReference>
<evidence type="ECO:0000259" key="6">
    <source>
        <dbReference type="Pfam" id="PF23414"/>
    </source>
</evidence>
<proteinExistence type="predicted"/>
<dbReference type="InterPro" id="IPR036322">
    <property type="entry name" value="WD40_repeat_dom_sf"/>
</dbReference>
<dbReference type="FunFam" id="2.130.10.10:FF:000271">
    <property type="entry name" value="cilia- and flagella-associated protein 57"/>
    <property type="match status" value="1"/>
</dbReference>
<evidence type="ECO:0000256" key="4">
    <source>
        <dbReference type="SAM" id="Coils"/>
    </source>
</evidence>
<keyword evidence="2" id="KW-0677">Repeat</keyword>
<comment type="caution">
    <text evidence="7">The sequence shown here is derived from an EMBL/GenBank/DDBJ whole genome shotgun (WGS) entry which is preliminary data.</text>
</comment>
<dbReference type="InterPro" id="IPR052993">
    <property type="entry name" value="CFA-57"/>
</dbReference>
<dbReference type="AlphaFoldDB" id="A0AAN7Y2V5"/>
<gene>
    <name evidence="7" type="ORF">PBY51_013739</name>
</gene>
<dbReference type="PROSITE" id="PS50082">
    <property type="entry name" value="WD_REPEATS_2"/>
    <property type="match status" value="3"/>
</dbReference>
<keyword evidence="1 3" id="KW-0853">WD repeat</keyword>
<feature type="coiled-coil region" evidence="4">
    <location>
        <begin position="778"/>
        <end position="848"/>
    </location>
</feature>
<evidence type="ECO:0000256" key="1">
    <source>
        <dbReference type="ARBA" id="ARBA00022574"/>
    </source>
</evidence>
<evidence type="ECO:0000256" key="3">
    <source>
        <dbReference type="PROSITE-ProRule" id="PRU00221"/>
    </source>
</evidence>
<feature type="repeat" description="WD" evidence="3">
    <location>
        <begin position="364"/>
        <end position="399"/>
    </location>
</feature>
<dbReference type="Proteomes" id="UP001346869">
    <property type="component" value="Unassembled WGS sequence"/>
</dbReference>
<feature type="coiled-coil region" evidence="4">
    <location>
        <begin position="896"/>
        <end position="1035"/>
    </location>
</feature>